<dbReference type="Proteomes" id="UP000325113">
    <property type="component" value="Unassembled WGS sequence"/>
</dbReference>
<evidence type="ECO:0000259" key="8">
    <source>
        <dbReference type="PROSITE" id="PS51285"/>
    </source>
</evidence>
<dbReference type="Proteomes" id="UP000324907">
    <property type="component" value="Unassembled WGS sequence"/>
</dbReference>
<feature type="region of interest" description="Disordered" evidence="6">
    <location>
        <begin position="315"/>
        <end position="347"/>
    </location>
</feature>
<feature type="domain" description="AGC-kinase C-terminal" evidence="8">
    <location>
        <begin position="799"/>
        <end position="880"/>
    </location>
</feature>
<evidence type="ECO:0000256" key="6">
    <source>
        <dbReference type="SAM" id="MobiDB-lite"/>
    </source>
</evidence>
<dbReference type="GO" id="GO:0004674">
    <property type="term" value="F:protein serine/threonine kinase activity"/>
    <property type="evidence" value="ECO:0007669"/>
    <property type="project" value="UniProtKB-KW"/>
</dbReference>
<evidence type="ECO:0000313" key="9">
    <source>
        <dbReference type="EMBL" id="KAA0156485.1"/>
    </source>
</evidence>
<dbReference type="Gene3D" id="3.30.200.20">
    <property type="entry name" value="Phosphorylase Kinase, domain 1"/>
    <property type="match status" value="2"/>
</dbReference>
<evidence type="ECO:0000256" key="4">
    <source>
        <dbReference type="ARBA" id="ARBA00022777"/>
    </source>
</evidence>
<evidence type="ECO:0000256" key="5">
    <source>
        <dbReference type="ARBA" id="ARBA00022840"/>
    </source>
</evidence>
<keyword evidence="4" id="KW-0418">Kinase</keyword>
<keyword evidence="2" id="KW-0808">Transferase</keyword>
<reference evidence="11 12" key="1">
    <citation type="submission" date="2019-07" db="EMBL/GenBank/DDBJ databases">
        <title>Genomes of Cafeteria roenbergensis.</title>
        <authorList>
            <person name="Fischer M.G."/>
            <person name="Hackl T."/>
            <person name="Roman M."/>
        </authorList>
    </citation>
    <scope>NUCLEOTIDE SEQUENCE [LARGE SCALE GENOMIC DNA]</scope>
    <source>
        <strain evidence="9 12">Cflag</strain>
        <strain evidence="10 11">RCC970-E3</strain>
    </source>
</reference>
<dbReference type="PROSITE" id="PS51285">
    <property type="entry name" value="AGC_KINASE_CTER"/>
    <property type="match status" value="1"/>
</dbReference>
<feature type="region of interest" description="Disordered" evidence="6">
    <location>
        <begin position="1034"/>
        <end position="1053"/>
    </location>
</feature>
<dbReference type="SMART" id="SM00220">
    <property type="entry name" value="S_TKc"/>
    <property type="match status" value="1"/>
</dbReference>
<dbReference type="SUPFAM" id="SSF56112">
    <property type="entry name" value="Protein kinase-like (PK-like)"/>
    <property type="match status" value="1"/>
</dbReference>
<feature type="compositionally biased region" description="Low complexity" evidence="6">
    <location>
        <begin position="595"/>
        <end position="616"/>
    </location>
</feature>
<dbReference type="InterPro" id="IPR008271">
    <property type="entry name" value="Ser/Thr_kinase_AS"/>
</dbReference>
<organism evidence="10 11">
    <name type="scientific">Cafeteria roenbergensis</name>
    <name type="common">Marine flagellate</name>
    <dbReference type="NCBI Taxonomy" id="33653"/>
    <lineage>
        <taxon>Eukaryota</taxon>
        <taxon>Sar</taxon>
        <taxon>Stramenopiles</taxon>
        <taxon>Bigyra</taxon>
        <taxon>Opalozoa</taxon>
        <taxon>Bicosoecida</taxon>
        <taxon>Cafeteriaceae</taxon>
        <taxon>Cafeteria</taxon>
    </lineage>
</organism>
<dbReference type="Gene3D" id="1.10.510.10">
    <property type="entry name" value="Transferase(Phosphotransferase) domain 1"/>
    <property type="match status" value="2"/>
</dbReference>
<dbReference type="PANTHER" id="PTHR24355:SF18">
    <property type="entry name" value="G PROTEIN-COUPLED RECEPTOR KINASE"/>
    <property type="match status" value="1"/>
</dbReference>
<feature type="compositionally biased region" description="Low complexity" evidence="6">
    <location>
        <begin position="1105"/>
        <end position="1129"/>
    </location>
</feature>
<accession>A0A5A8DF04</accession>
<proteinExistence type="predicted"/>
<feature type="region of interest" description="Disordered" evidence="6">
    <location>
        <begin position="59"/>
        <end position="84"/>
    </location>
</feature>
<feature type="compositionally biased region" description="Polar residues" evidence="6">
    <location>
        <begin position="1292"/>
        <end position="1301"/>
    </location>
</feature>
<evidence type="ECO:0000256" key="3">
    <source>
        <dbReference type="ARBA" id="ARBA00022741"/>
    </source>
</evidence>
<protein>
    <recommendedName>
        <fullName evidence="13">Protein kinase domain-containing protein</fullName>
    </recommendedName>
</protein>
<comment type="caution">
    <text evidence="10">The sequence shown here is derived from an EMBL/GenBank/DDBJ whole genome shotgun (WGS) entry which is preliminary data.</text>
</comment>
<evidence type="ECO:0000256" key="2">
    <source>
        <dbReference type="ARBA" id="ARBA00022679"/>
    </source>
</evidence>
<sequence length="1404" mass="148743">MRVSRHWAPVVHPCPDQAAAMAALKVDPELQFLAMRQRDAAIPALLDVAMQHGARWADLASPVRRPPGPADPTDESGHDSMVETPPTLPSLETCLGLAAQRAKDRGSLVWLPDAVDYIVFRKWMQATGNGSVAVLLEDILLFRVVHAPGSRLRLGLGILASCQASALPDVFEGAVVDEHETLRAKLPGAVLSNIERCGGFHLGRRFMRNVETLAVHLGHYAASQPAHGVRDSDVPRSMFDAVCHDVCDLILLILYPSYLKETAEMVEKRCAGVALDLVMSAADRADLGGPSYMRERPPPSASAERLARFRCKRQAGADAGGKDDGTPVILINGSESSGGDSPAEDQTDWAHGDLMVAASRDSLSLPIELAPVTAADFDKCGIIGSGSYGRVEVWRRRTSGTYYAVKSMGKRALKVRQSIRASLRELFCATLVRSPFVCTIDYAFESEDEVHFAMRMAWGGDLERLLLTHRPRRFQESTVVFYAAQMVLGIRDMHMAGIIHRDLKASNVLLDERGNVLIADLGLAVMLHSCMDGRGRRSHALHATHGRHELDRSPGSVKLELPPGVVSGCQGAALSRLLDSIQSGKGPRSAVGGDATAAHGAGAAAASRHASRPSATGRGFSQSDMDEVLPPKQGAGAVATSDSDEWKGLQAEVDAARRLELGVMSTMPVHDRWYKGKAGTPAYWAPEVLDARTKQVRRRDGTIEYTETRTPYGTGADWFSFGCVVFALFTGRSPFATGRGADADNQATKDGLRAEHFHPRIFSPAGMDFCFKLMHPELPQRLGAGPNGWEEVMAHPFFKDVDWDLLESRSIPPPIVPPYRMRVDLALVPNKVENQNAHKDMAAAEERIAKKMAAARISKGDAAAFRELWHVNPELRIIEAAQRVEMLTNPFASPNDAEDFINVQESGPGAVMRPHHPADASIDSDVVGGPLALRDRGGAPMVFQLGSRSIAAIDADKERDLKMLGLHRQLRLQRLARDRDAGGGAGGAGGAASGAAAAPVPRRPGVAVLSDIAESATHGTEGASTMAAGTTAAAGATDAGRSRHAGVPGLGSASAGLSQVGALVDDSSANPTPRDRRRSDAKADSADTSRTLVPAGAARPASAVSSPQTQGGTPGGATTTTTTSTSAAPRRQLPDATIMRLASVARHDNEVLGVPELPSGMKRHAPRTLAKFEGQEFEGESAIVAPDAMASVLPGIGSVVTSQPNHLRFNSVMSQSIGATRGPGSDLSRTPTPHRAGPPGSGGFTTSTGRDATQSVLAVRSASRGPRVQRGNSSGLADDVADTKRPKRRVSSSRGTPSSTGKLPAVAESAARGDDDTPDIEPRQVGRNHGRRVFPGGHDPTVRSKTPVEVFAGTAGHTSTSQIEQNAVGVTRPDRSHAGTRTTPAAGARPGDKDSSSGGCCTVS</sequence>
<dbReference type="PROSITE" id="PS00108">
    <property type="entry name" value="PROTEIN_KINASE_ST"/>
    <property type="match status" value="1"/>
</dbReference>
<name>A0A5A8DF04_CAFRO</name>
<keyword evidence="3" id="KW-0547">Nucleotide-binding</keyword>
<feature type="compositionally biased region" description="Basic and acidic residues" evidence="6">
    <location>
        <begin position="1311"/>
        <end position="1324"/>
    </location>
</feature>
<evidence type="ECO:0000259" key="7">
    <source>
        <dbReference type="PROSITE" id="PS50011"/>
    </source>
</evidence>
<feature type="compositionally biased region" description="Low complexity" evidence="6">
    <location>
        <begin position="1379"/>
        <end position="1389"/>
    </location>
</feature>
<dbReference type="InterPro" id="IPR000961">
    <property type="entry name" value="AGC-kinase_C"/>
</dbReference>
<gene>
    <name evidence="10" type="ORF">FNF28_04099</name>
    <name evidence="9" type="ORF">FNF31_05916</name>
</gene>
<dbReference type="PANTHER" id="PTHR24355">
    <property type="entry name" value="G PROTEIN-COUPLED RECEPTOR KINASE/RIBOSOMAL PROTEIN S6 KINASE"/>
    <property type="match status" value="1"/>
</dbReference>
<keyword evidence="5" id="KW-0067">ATP-binding</keyword>
<feature type="domain" description="Protein kinase" evidence="7">
    <location>
        <begin position="377"/>
        <end position="798"/>
    </location>
</feature>
<evidence type="ECO:0000256" key="1">
    <source>
        <dbReference type="ARBA" id="ARBA00022527"/>
    </source>
</evidence>
<evidence type="ECO:0008006" key="13">
    <source>
        <dbReference type="Google" id="ProtNLM"/>
    </source>
</evidence>
<feature type="region of interest" description="Disordered" evidence="6">
    <location>
        <begin position="1216"/>
        <end position="1404"/>
    </location>
</feature>
<dbReference type="InterPro" id="IPR000719">
    <property type="entry name" value="Prot_kinase_dom"/>
</dbReference>
<dbReference type="PROSITE" id="PS50011">
    <property type="entry name" value="PROTEIN_KINASE_DOM"/>
    <property type="match status" value="1"/>
</dbReference>
<evidence type="ECO:0000313" key="10">
    <source>
        <dbReference type="EMBL" id="KAA0163905.1"/>
    </source>
</evidence>
<dbReference type="EMBL" id="VLTM01000082">
    <property type="protein sequence ID" value="KAA0156485.1"/>
    <property type="molecule type" value="Genomic_DNA"/>
</dbReference>
<dbReference type="Pfam" id="PF00069">
    <property type="entry name" value="Pkinase"/>
    <property type="match status" value="2"/>
</dbReference>
<keyword evidence="1" id="KW-0723">Serine/threonine-protein kinase</keyword>
<feature type="compositionally biased region" description="Basic and acidic residues" evidence="6">
    <location>
        <begin position="1073"/>
        <end position="1087"/>
    </location>
</feature>
<evidence type="ECO:0000313" key="12">
    <source>
        <dbReference type="Proteomes" id="UP000325113"/>
    </source>
</evidence>
<dbReference type="EMBL" id="VLTL01000062">
    <property type="protein sequence ID" value="KAA0163905.1"/>
    <property type="molecule type" value="Genomic_DNA"/>
</dbReference>
<dbReference type="InterPro" id="IPR011009">
    <property type="entry name" value="Kinase-like_dom_sf"/>
</dbReference>
<dbReference type="GO" id="GO:0005524">
    <property type="term" value="F:ATP binding"/>
    <property type="evidence" value="ECO:0007669"/>
    <property type="project" value="UniProtKB-KW"/>
</dbReference>
<feature type="region of interest" description="Disordered" evidence="6">
    <location>
        <begin position="1063"/>
        <end position="1134"/>
    </location>
</feature>
<feature type="region of interest" description="Disordered" evidence="6">
    <location>
        <begin position="585"/>
        <end position="643"/>
    </location>
</feature>
<feature type="compositionally biased region" description="Polar residues" evidence="6">
    <location>
        <begin position="1356"/>
        <end position="1365"/>
    </location>
</feature>
<evidence type="ECO:0000313" key="11">
    <source>
        <dbReference type="Proteomes" id="UP000324907"/>
    </source>
</evidence>